<dbReference type="SMART" id="SM00355">
    <property type="entry name" value="ZnF_C2H2"/>
    <property type="match status" value="3"/>
</dbReference>
<dbReference type="AlphaFoldDB" id="A0A068WMG3"/>
<dbReference type="PANTHER" id="PTHR45993:SF6">
    <property type="entry name" value="C2H2-TYPE DOMAIN-CONTAINING PROTEIN"/>
    <property type="match status" value="1"/>
</dbReference>
<evidence type="ECO:0000256" key="3">
    <source>
        <dbReference type="ARBA" id="ARBA00022737"/>
    </source>
</evidence>
<feature type="compositionally biased region" description="Pro residues" evidence="10">
    <location>
        <begin position="248"/>
        <end position="270"/>
    </location>
</feature>
<evidence type="ECO:0000256" key="4">
    <source>
        <dbReference type="ARBA" id="ARBA00022771"/>
    </source>
</evidence>
<dbReference type="PROSITE" id="PS50157">
    <property type="entry name" value="ZINC_FINGER_C2H2_2"/>
    <property type="match status" value="2"/>
</dbReference>
<keyword evidence="7" id="KW-0804">Transcription</keyword>
<evidence type="ECO:0000256" key="9">
    <source>
        <dbReference type="PROSITE-ProRule" id="PRU00042"/>
    </source>
</evidence>
<keyword evidence="5" id="KW-0862">Zinc</keyword>
<evidence type="ECO:0000256" key="8">
    <source>
        <dbReference type="ARBA" id="ARBA00023242"/>
    </source>
</evidence>
<reference evidence="12" key="2">
    <citation type="submission" date="2014-06" db="EMBL/GenBank/DDBJ databases">
        <authorList>
            <person name="Aslett M."/>
        </authorList>
    </citation>
    <scope>NUCLEOTIDE SEQUENCE</scope>
</reference>
<dbReference type="GO" id="GO:0003700">
    <property type="term" value="F:DNA-binding transcription factor activity"/>
    <property type="evidence" value="ECO:0007669"/>
    <property type="project" value="TreeGrafter"/>
</dbReference>
<evidence type="ECO:0000313" key="13">
    <source>
        <dbReference type="Proteomes" id="UP000492820"/>
    </source>
</evidence>
<evidence type="ECO:0000256" key="1">
    <source>
        <dbReference type="ARBA" id="ARBA00004123"/>
    </source>
</evidence>
<dbReference type="InterPro" id="IPR013087">
    <property type="entry name" value="Znf_C2H2_type"/>
</dbReference>
<organism evidence="12">
    <name type="scientific">Echinococcus granulosus</name>
    <name type="common">Hydatid tapeworm</name>
    <dbReference type="NCBI Taxonomy" id="6210"/>
    <lineage>
        <taxon>Eukaryota</taxon>
        <taxon>Metazoa</taxon>
        <taxon>Spiralia</taxon>
        <taxon>Lophotrochozoa</taxon>
        <taxon>Platyhelminthes</taxon>
        <taxon>Cestoda</taxon>
        <taxon>Eucestoda</taxon>
        <taxon>Cyclophyllidea</taxon>
        <taxon>Taeniidae</taxon>
        <taxon>Echinococcus</taxon>
        <taxon>Echinococcus granulosus group</taxon>
    </lineage>
</organism>
<keyword evidence="8" id="KW-0539">Nucleus</keyword>
<comment type="subcellular location">
    <subcellularLocation>
        <location evidence="1">Nucleus</location>
    </subcellularLocation>
</comment>
<evidence type="ECO:0000313" key="14">
    <source>
        <dbReference type="WBParaSite" id="EgrG_000533400"/>
    </source>
</evidence>
<evidence type="ECO:0000256" key="6">
    <source>
        <dbReference type="ARBA" id="ARBA00023015"/>
    </source>
</evidence>
<feature type="region of interest" description="Disordered" evidence="10">
    <location>
        <begin position="300"/>
        <end position="321"/>
    </location>
</feature>
<evidence type="ECO:0000313" key="12">
    <source>
        <dbReference type="EMBL" id="CDS20971.1"/>
    </source>
</evidence>
<dbReference type="GO" id="GO:0006357">
    <property type="term" value="P:regulation of transcription by RNA polymerase II"/>
    <property type="evidence" value="ECO:0007669"/>
    <property type="project" value="TreeGrafter"/>
</dbReference>
<gene>
    <name evidence="14" type="primary">EGR_07230</name>
    <name evidence="12" type="ORF">EgrG_000533400</name>
</gene>
<keyword evidence="3" id="KW-0677">Repeat</keyword>
<reference evidence="12 13" key="1">
    <citation type="journal article" date="2013" name="Nature">
        <title>The genomes of four tapeworm species reveal adaptations to parasitism.</title>
        <authorList>
            <person name="Tsai I.J."/>
            <person name="Zarowiecki M."/>
            <person name="Holroyd N."/>
            <person name="Garciarrubio A."/>
            <person name="Sanchez-Flores A."/>
            <person name="Brooks K.L."/>
            <person name="Tracey A."/>
            <person name="Bobes R.J."/>
            <person name="Fragoso G."/>
            <person name="Sciutto E."/>
            <person name="Aslett M."/>
            <person name="Beasley H."/>
            <person name="Bennett H.M."/>
            <person name="Cai J."/>
            <person name="Camicia F."/>
            <person name="Clark R."/>
            <person name="Cucher M."/>
            <person name="De Silva N."/>
            <person name="Day T.A."/>
            <person name="Deplazes P."/>
            <person name="Estrada K."/>
            <person name="Fernandez C."/>
            <person name="Holland P.W."/>
            <person name="Hou J."/>
            <person name="Hu S."/>
            <person name="Huckvale T."/>
            <person name="Hung S.S."/>
            <person name="Kamenetzky L."/>
            <person name="Keane J.A."/>
            <person name="Kiss F."/>
            <person name="Koziol U."/>
            <person name="Lambert O."/>
            <person name="Liu K."/>
            <person name="Luo X."/>
            <person name="Luo Y."/>
            <person name="Macchiaroli N."/>
            <person name="Nichol S."/>
            <person name="Paps J."/>
            <person name="Parkinson J."/>
            <person name="Pouchkina-Stantcheva N."/>
            <person name="Riddiford N."/>
            <person name="Rosenzvit M."/>
            <person name="Salinas G."/>
            <person name="Wasmuth J.D."/>
            <person name="Zamanian M."/>
            <person name="Zheng Y."/>
            <person name="Cai X."/>
            <person name="Soberon X."/>
            <person name="Olson P.D."/>
            <person name="Laclette J.P."/>
            <person name="Brehm K."/>
            <person name="Berriman M."/>
            <person name="Garciarrubio A."/>
            <person name="Bobes R.J."/>
            <person name="Fragoso G."/>
            <person name="Sanchez-Flores A."/>
            <person name="Estrada K."/>
            <person name="Cevallos M.A."/>
            <person name="Morett E."/>
            <person name="Gonzalez V."/>
            <person name="Portillo T."/>
            <person name="Ochoa-Leyva A."/>
            <person name="Jose M.V."/>
            <person name="Sciutto E."/>
            <person name="Landa A."/>
            <person name="Jimenez L."/>
            <person name="Valdes V."/>
            <person name="Carrero J.C."/>
            <person name="Larralde C."/>
            <person name="Morales-Montor J."/>
            <person name="Limon-Lason J."/>
            <person name="Soberon X."/>
            <person name="Laclette J.P."/>
        </authorList>
    </citation>
    <scope>NUCLEOTIDE SEQUENCE [LARGE SCALE GENOMIC DNA]</scope>
</reference>
<dbReference type="Gene3D" id="3.30.160.60">
    <property type="entry name" value="Classic Zinc Finger"/>
    <property type="match status" value="2"/>
</dbReference>
<dbReference type="OrthoDB" id="10046198at2759"/>
<accession>A0A068WMG3</accession>
<dbReference type="SUPFAM" id="SSF57667">
    <property type="entry name" value="beta-beta-alpha zinc fingers"/>
    <property type="match status" value="1"/>
</dbReference>
<feature type="region of interest" description="Disordered" evidence="10">
    <location>
        <begin position="244"/>
        <end position="277"/>
    </location>
</feature>
<reference evidence="14" key="3">
    <citation type="submission" date="2020-10" db="UniProtKB">
        <authorList>
            <consortium name="WormBaseParasite"/>
        </authorList>
    </citation>
    <scope>IDENTIFICATION</scope>
</reference>
<feature type="region of interest" description="Disordered" evidence="10">
    <location>
        <begin position="120"/>
        <end position="146"/>
    </location>
</feature>
<keyword evidence="2" id="KW-0479">Metal-binding</keyword>
<dbReference type="PROSITE" id="PS00028">
    <property type="entry name" value="ZINC_FINGER_C2H2_1"/>
    <property type="match status" value="2"/>
</dbReference>
<dbReference type="GO" id="GO:0000978">
    <property type="term" value="F:RNA polymerase II cis-regulatory region sequence-specific DNA binding"/>
    <property type="evidence" value="ECO:0007669"/>
    <property type="project" value="TreeGrafter"/>
</dbReference>
<name>A0A068WMG3_ECHGR</name>
<dbReference type="Pfam" id="PF00096">
    <property type="entry name" value="zf-C2H2"/>
    <property type="match status" value="3"/>
</dbReference>
<evidence type="ECO:0000256" key="10">
    <source>
        <dbReference type="SAM" id="MobiDB-lite"/>
    </source>
</evidence>
<dbReference type="EMBL" id="LK028582">
    <property type="protein sequence ID" value="CDS20971.1"/>
    <property type="molecule type" value="Genomic_DNA"/>
</dbReference>
<evidence type="ECO:0000256" key="5">
    <source>
        <dbReference type="ARBA" id="ARBA00022833"/>
    </source>
</evidence>
<dbReference type="WBParaSite" id="EgrG_000533400">
    <property type="protein sequence ID" value="EgrG_000533400"/>
    <property type="gene ID" value="EgrG_000533400"/>
</dbReference>
<proteinExistence type="predicted"/>
<dbReference type="FunFam" id="3.30.160.60:FF:001175">
    <property type="entry name" value="Zinc finger, C2H2 type"/>
    <property type="match status" value="1"/>
</dbReference>
<dbReference type="InterPro" id="IPR036236">
    <property type="entry name" value="Znf_C2H2_sf"/>
</dbReference>
<feature type="compositionally biased region" description="Pro residues" evidence="10">
    <location>
        <begin position="300"/>
        <end position="312"/>
    </location>
</feature>
<keyword evidence="4 9" id="KW-0863">Zinc-finger</keyword>
<sequence>MTSLGAFSAKKLIEHHGCMKPSQRKSSFLTVRDLLDTSSVDSNESPSSTFATPTEESACSPSTAAAVKPHGELKLGSTSLIDDAKIPSPIPHTSCPVPLFYPAYLNYNCFNILKGPVEIGKRRGSATPPPPPPRPSQQINSLRRERERERRNDTCEFCGKVFKNCSNLTVHRRSHTGEKPYKCELCSYACAQSSKLTRHMKTHEKDGRPSHRCRYCQTPFIVPSTLEKHMRRCGARVRGESRFLTSAQPPPQATLPPPPPPPPPPQPPISPQEAYGRALSNALPSILPPWCYSLFSSLPPHPSAHPSTPPAPQSGLLPGRY</sequence>
<dbReference type="GO" id="GO:0008270">
    <property type="term" value="F:zinc ion binding"/>
    <property type="evidence" value="ECO:0007669"/>
    <property type="project" value="UniProtKB-KW"/>
</dbReference>
<dbReference type="GO" id="GO:0005634">
    <property type="term" value="C:nucleus"/>
    <property type="evidence" value="ECO:0007669"/>
    <property type="project" value="UniProtKB-SubCell"/>
</dbReference>
<feature type="domain" description="C2H2-type" evidence="11">
    <location>
        <begin position="153"/>
        <end position="180"/>
    </location>
</feature>
<dbReference type="PANTHER" id="PTHR45993">
    <property type="entry name" value="B-CELL LYMPHOMA/LEUKEMIA 11"/>
    <property type="match status" value="1"/>
</dbReference>
<dbReference type="Proteomes" id="UP000492820">
    <property type="component" value="Unassembled WGS sequence"/>
</dbReference>
<keyword evidence="6" id="KW-0805">Transcription regulation</keyword>
<evidence type="ECO:0000256" key="2">
    <source>
        <dbReference type="ARBA" id="ARBA00022723"/>
    </source>
</evidence>
<feature type="domain" description="C2H2-type" evidence="11">
    <location>
        <begin position="181"/>
        <end position="208"/>
    </location>
</feature>
<feature type="region of interest" description="Disordered" evidence="10">
    <location>
        <begin position="38"/>
        <end position="57"/>
    </location>
</feature>
<evidence type="ECO:0000256" key="7">
    <source>
        <dbReference type="ARBA" id="ARBA00023163"/>
    </source>
</evidence>
<dbReference type="InterPro" id="IPR051497">
    <property type="entry name" value="Dev/Hematopoietic_TF"/>
</dbReference>
<protein>
    <submittedName>
        <fullName evidence="12 14">Zinc finger C2H2 type</fullName>
    </submittedName>
</protein>
<evidence type="ECO:0000259" key="11">
    <source>
        <dbReference type="PROSITE" id="PS50157"/>
    </source>
</evidence>
<dbReference type="FunFam" id="3.30.160.60:FF:000037">
    <property type="entry name" value="B-cell lymphoma/leukemia 11A isoform X1"/>
    <property type="match status" value="1"/>
</dbReference>